<protein>
    <submittedName>
        <fullName evidence="2">Uncharacterized protein</fullName>
    </submittedName>
</protein>
<name>X0VAM3_9ZZZZ</name>
<sequence length="87" mass="9879">MKASTIYFILFIYGMVHLIFFLSIAGTITGKIHSYYPTEDEIVLCEDYNNHKIVGSECIKTVQKNIIANFLYAIHVIITILGLPIIL</sequence>
<proteinExistence type="predicted"/>
<comment type="caution">
    <text evidence="2">The sequence shown here is derived from an EMBL/GenBank/DDBJ whole genome shotgun (WGS) entry which is preliminary data.</text>
</comment>
<organism evidence="2">
    <name type="scientific">marine sediment metagenome</name>
    <dbReference type="NCBI Taxonomy" id="412755"/>
    <lineage>
        <taxon>unclassified sequences</taxon>
        <taxon>metagenomes</taxon>
        <taxon>ecological metagenomes</taxon>
    </lineage>
</organism>
<feature type="transmembrane region" description="Helical" evidence="1">
    <location>
        <begin position="6"/>
        <end position="28"/>
    </location>
</feature>
<dbReference type="AlphaFoldDB" id="X0VAM3"/>
<keyword evidence="1" id="KW-0472">Membrane</keyword>
<dbReference type="EMBL" id="BARS01035114">
    <property type="protein sequence ID" value="GAG15315.1"/>
    <property type="molecule type" value="Genomic_DNA"/>
</dbReference>
<evidence type="ECO:0000313" key="2">
    <source>
        <dbReference type="EMBL" id="GAG15315.1"/>
    </source>
</evidence>
<feature type="transmembrane region" description="Helical" evidence="1">
    <location>
        <begin position="66"/>
        <end position="86"/>
    </location>
</feature>
<keyword evidence="1" id="KW-0812">Transmembrane</keyword>
<keyword evidence="1" id="KW-1133">Transmembrane helix</keyword>
<feature type="non-terminal residue" evidence="2">
    <location>
        <position position="87"/>
    </location>
</feature>
<gene>
    <name evidence="2" type="ORF">S01H1_54147</name>
</gene>
<reference evidence="2" key="1">
    <citation type="journal article" date="2014" name="Front. Microbiol.">
        <title>High frequency of phylogenetically diverse reductive dehalogenase-homologous genes in deep subseafloor sedimentary metagenomes.</title>
        <authorList>
            <person name="Kawai M."/>
            <person name="Futagami T."/>
            <person name="Toyoda A."/>
            <person name="Takaki Y."/>
            <person name="Nishi S."/>
            <person name="Hori S."/>
            <person name="Arai W."/>
            <person name="Tsubouchi T."/>
            <person name="Morono Y."/>
            <person name="Uchiyama I."/>
            <person name="Ito T."/>
            <person name="Fujiyama A."/>
            <person name="Inagaki F."/>
            <person name="Takami H."/>
        </authorList>
    </citation>
    <scope>NUCLEOTIDE SEQUENCE</scope>
    <source>
        <strain evidence="2">Expedition CK06-06</strain>
    </source>
</reference>
<evidence type="ECO:0000256" key="1">
    <source>
        <dbReference type="SAM" id="Phobius"/>
    </source>
</evidence>
<accession>X0VAM3</accession>